<dbReference type="PANTHER" id="PTHR23301:SF0">
    <property type="entry name" value="CHITIN-BINDING TYPE-2 DOMAIN-CONTAINING PROTEIN-RELATED"/>
    <property type="match status" value="1"/>
</dbReference>
<sequence>MIFPILLVVLVTTALNVQAGPTCPQKDGKYPVYIPHEDCTKFWECSNGTPHLFDCPANLHFNPKLNVCDWPDQAGCDDSDSSSGSSSSSSSSSESNEDD</sequence>
<dbReference type="Proteomes" id="UP001168821">
    <property type="component" value="Unassembled WGS sequence"/>
</dbReference>
<evidence type="ECO:0000256" key="3">
    <source>
        <dbReference type="ARBA" id="ARBA00022737"/>
    </source>
</evidence>
<dbReference type="PROSITE" id="PS50940">
    <property type="entry name" value="CHIT_BIND_II"/>
    <property type="match status" value="1"/>
</dbReference>
<name>A0AA38IQ44_9CUCU</name>
<evidence type="ECO:0000256" key="7">
    <source>
        <dbReference type="SAM" id="SignalP"/>
    </source>
</evidence>
<dbReference type="SUPFAM" id="SSF57625">
    <property type="entry name" value="Invertebrate chitin-binding proteins"/>
    <property type="match status" value="1"/>
</dbReference>
<keyword evidence="1" id="KW-0147">Chitin-binding</keyword>
<dbReference type="GO" id="GO:0008061">
    <property type="term" value="F:chitin binding"/>
    <property type="evidence" value="ECO:0007669"/>
    <property type="project" value="UniProtKB-KW"/>
</dbReference>
<dbReference type="EMBL" id="JALNTZ010000003">
    <property type="protein sequence ID" value="KAJ3659508.1"/>
    <property type="molecule type" value="Genomic_DNA"/>
</dbReference>
<keyword evidence="2 7" id="KW-0732">Signal</keyword>
<comment type="caution">
    <text evidence="9">The sequence shown here is derived from an EMBL/GenBank/DDBJ whole genome shotgun (WGS) entry which is preliminary data.</text>
</comment>
<accession>A0AA38IQ44</accession>
<evidence type="ECO:0000256" key="2">
    <source>
        <dbReference type="ARBA" id="ARBA00022729"/>
    </source>
</evidence>
<dbReference type="AlphaFoldDB" id="A0AA38IQ44"/>
<feature type="region of interest" description="Disordered" evidence="6">
    <location>
        <begin position="75"/>
        <end position="99"/>
    </location>
</feature>
<keyword evidence="4" id="KW-1015">Disulfide bond</keyword>
<dbReference type="SMART" id="SM00494">
    <property type="entry name" value="ChtBD2"/>
    <property type="match status" value="1"/>
</dbReference>
<dbReference type="Pfam" id="PF01607">
    <property type="entry name" value="CBM_14"/>
    <property type="match status" value="1"/>
</dbReference>
<gene>
    <name evidence="9" type="ORF">Zmor_011193</name>
</gene>
<dbReference type="InterPro" id="IPR002557">
    <property type="entry name" value="Chitin-bd_dom"/>
</dbReference>
<evidence type="ECO:0000313" key="9">
    <source>
        <dbReference type="EMBL" id="KAJ3659508.1"/>
    </source>
</evidence>
<dbReference type="GO" id="GO:0005576">
    <property type="term" value="C:extracellular region"/>
    <property type="evidence" value="ECO:0007669"/>
    <property type="project" value="InterPro"/>
</dbReference>
<protein>
    <recommendedName>
        <fullName evidence="8">Chitin-binding type-2 domain-containing protein</fullName>
    </recommendedName>
</protein>
<evidence type="ECO:0000256" key="1">
    <source>
        <dbReference type="ARBA" id="ARBA00022669"/>
    </source>
</evidence>
<dbReference type="Gene3D" id="2.170.140.10">
    <property type="entry name" value="Chitin binding domain"/>
    <property type="match status" value="1"/>
</dbReference>
<reference evidence="9" key="1">
    <citation type="journal article" date="2023" name="G3 (Bethesda)">
        <title>Whole genome assemblies of Zophobas morio and Tenebrio molitor.</title>
        <authorList>
            <person name="Kaur S."/>
            <person name="Stinson S.A."/>
            <person name="diCenzo G.C."/>
        </authorList>
    </citation>
    <scope>NUCLEOTIDE SEQUENCE</scope>
    <source>
        <strain evidence="9">QUZm001</strain>
    </source>
</reference>
<evidence type="ECO:0000256" key="4">
    <source>
        <dbReference type="ARBA" id="ARBA00023157"/>
    </source>
</evidence>
<organism evidence="9 10">
    <name type="scientific">Zophobas morio</name>
    <dbReference type="NCBI Taxonomy" id="2755281"/>
    <lineage>
        <taxon>Eukaryota</taxon>
        <taxon>Metazoa</taxon>
        <taxon>Ecdysozoa</taxon>
        <taxon>Arthropoda</taxon>
        <taxon>Hexapoda</taxon>
        <taxon>Insecta</taxon>
        <taxon>Pterygota</taxon>
        <taxon>Neoptera</taxon>
        <taxon>Endopterygota</taxon>
        <taxon>Coleoptera</taxon>
        <taxon>Polyphaga</taxon>
        <taxon>Cucujiformia</taxon>
        <taxon>Tenebrionidae</taxon>
        <taxon>Zophobas</taxon>
    </lineage>
</organism>
<dbReference type="InterPro" id="IPR051940">
    <property type="entry name" value="Chitin_bind-dev_reg"/>
</dbReference>
<feature type="domain" description="Chitin-binding type-2" evidence="8">
    <location>
        <begin position="20"/>
        <end position="78"/>
    </location>
</feature>
<feature type="compositionally biased region" description="Low complexity" evidence="6">
    <location>
        <begin position="81"/>
        <end position="99"/>
    </location>
</feature>
<keyword evidence="3" id="KW-0677">Repeat</keyword>
<feature type="signal peptide" evidence="7">
    <location>
        <begin position="1"/>
        <end position="19"/>
    </location>
</feature>
<evidence type="ECO:0000256" key="6">
    <source>
        <dbReference type="SAM" id="MobiDB-lite"/>
    </source>
</evidence>
<evidence type="ECO:0000259" key="8">
    <source>
        <dbReference type="PROSITE" id="PS50940"/>
    </source>
</evidence>
<dbReference type="PANTHER" id="PTHR23301">
    <property type="entry name" value="CHITIN BINDING PERITROPHIN-A"/>
    <property type="match status" value="1"/>
</dbReference>
<keyword evidence="10" id="KW-1185">Reference proteome</keyword>
<evidence type="ECO:0000313" key="10">
    <source>
        <dbReference type="Proteomes" id="UP001168821"/>
    </source>
</evidence>
<dbReference type="InterPro" id="IPR036508">
    <property type="entry name" value="Chitin-bd_dom_sf"/>
</dbReference>
<evidence type="ECO:0000256" key="5">
    <source>
        <dbReference type="ARBA" id="ARBA00023180"/>
    </source>
</evidence>
<proteinExistence type="predicted"/>
<keyword evidence="5" id="KW-0325">Glycoprotein</keyword>
<feature type="chain" id="PRO_5041244589" description="Chitin-binding type-2 domain-containing protein" evidence="7">
    <location>
        <begin position="20"/>
        <end position="99"/>
    </location>
</feature>